<dbReference type="HOGENOM" id="CLU_1597131_0_0_1"/>
<keyword evidence="1" id="KW-1133">Transmembrane helix</keyword>
<reference evidence="2" key="2">
    <citation type="submission" date="2015-03" db="UniProtKB">
        <authorList>
            <consortium name="EnsemblPlants"/>
        </authorList>
    </citation>
    <scope>IDENTIFICATION</scope>
</reference>
<dbReference type="AlphaFoldDB" id="A0A0D3GYM8"/>
<protein>
    <recommendedName>
        <fullName evidence="4">Rx N-terminal domain-containing protein</fullName>
    </recommendedName>
</protein>
<keyword evidence="3" id="KW-1185">Reference proteome</keyword>
<proteinExistence type="predicted"/>
<dbReference type="EnsemblPlants" id="OBART08G09650.2">
    <property type="protein sequence ID" value="OBART08G09650.2"/>
    <property type="gene ID" value="OBART08G09650"/>
</dbReference>
<dbReference type="Gramene" id="OBART08G09650.2">
    <property type="protein sequence ID" value="OBART08G09650.2"/>
    <property type="gene ID" value="OBART08G09650"/>
</dbReference>
<feature type="transmembrane region" description="Helical" evidence="1">
    <location>
        <begin position="132"/>
        <end position="154"/>
    </location>
</feature>
<evidence type="ECO:0000313" key="2">
    <source>
        <dbReference type="EnsemblPlants" id="OBART08G09650.2"/>
    </source>
</evidence>
<keyword evidence="1" id="KW-0472">Membrane</keyword>
<sequence>MDIALASAAATWLINKLLDRLSDYAIKKLLGSEGLDAEASSLRDALRRATLVLGAVPAGAAAGVRIGNDQLLPQIDLVQRLATDLARHLDELEYYDVKKKTKEEEGTGMWTTLFLLKKACFNFCQWRQLGRLLVHAVSLWFLLLYSLLFSYTLLSFYSHYHIWKCCA</sequence>
<organism evidence="2">
    <name type="scientific">Oryza barthii</name>
    <dbReference type="NCBI Taxonomy" id="65489"/>
    <lineage>
        <taxon>Eukaryota</taxon>
        <taxon>Viridiplantae</taxon>
        <taxon>Streptophyta</taxon>
        <taxon>Embryophyta</taxon>
        <taxon>Tracheophyta</taxon>
        <taxon>Spermatophyta</taxon>
        <taxon>Magnoliopsida</taxon>
        <taxon>Liliopsida</taxon>
        <taxon>Poales</taxon>
        <taxon>Poaceae</taxon>
        <taxon>BOP clade</taxon>
        <taxon>Oryzoideae</taxon>
        <taxon>Oryzeae</taxon>
        <taxon>Oryzinae</taxon>
        <taxon>Oryza</taxon>
    </lineage>
</organism>
<evidence type="ECO:0000313" key="3">
    <source>
        <dbReference type="Proteomes" id="UP000026960"/>
    </source>
</evidence>
<keyword evidence="1" id="KW-0812">Transmembrane</keyword>
<evidence type="ECO:0000256" key="1">
    <source>
        <dbReference type="SAM" id="Phobius"/>
    </source>
</evidence>
<evidence type="ECO:0008006" key="4">
    <source>
        <dbReference type="Google" id="ProtNLM"/>
    </source>
</evidence>
<dbReference type="Proteomes" id="UP000026960">
    <property type="component" value="Chromosome 8"/>
</dbReference>
<accession>A0A0D3GYM8</accession>
<name>A0A0D3GYM8_9ORYZ</name>
<reference evidence="2" key="1">
    <citation type="journal article" date="2009" name="Rice">
        <title>De Novo Next Generation Sequencing of Plant Genomes.</title>
        <authorList>
            <person name="Rounsley S."/>
            <person name="Marri P.R."/>
            <person name="Yu Y."/>
            <person name="He R."/>
            <person name="Sisneros N."/>
            <person name="Goicoechea J.L."/>
            <person name="Lee S.J."/>
            <person name="Angelova A."/>
            <person name="Kudrna D."/>
            <person name="Luo M."/>
            <person name="Affourtit J."/>
            <person name="Desany B."/>
            <person name="Knight J."/>
            <person name="Niazi F."/>
            <person name="Egholm M."/>
            <person name="Wing R.A."/>
        </authorList>
    </citation>
    <scope>NUCLEOTIDE SEQUENCE [LARGE SCALE GENOMIC DNA]</scope>
    <source>
        <strain evidence="2">cv. IRGC 105608</strain>
    </source>
</reference>